<dbReference type="AlphaFoldDB" id="A0A7X0J712"/>
<evidence type="ECO:0000313" key="2">
    <source>
        <dbReference type="EMBL" id="MBB6501990.1"/>
    </source>
</evidence>
<dbReference type="PIRSF" id="PIRSF029394">
    <property type="entry name" value="UCP029394"/>
    <property type="match status" value="1"/>
</dbReference>
<dbReference type="Pfam" id="PF14534">
    <property type="entry name" value="DUF4440"/>
    <property type="match status" value="1"/>
</dbReference>
<comment type="caution">
    <text evidence="2">The sequence shown here is derived from an EMBL/GenBank/DDBJ whole genome shotgun (WGS) entry which is preliminary data.</text>
</comment>
<accession>A0A7X0J712</accession>
<dbReference type="InterPro" id="IPR032710">
    <property type="entry name" value="NTF2-like_dom_sf"/>
</dbReference>
<protein>
    <recommendedName>
        <fullName evidence="1">DUF4440 domain-containing protein</fullName>
    </recommendedName>
</protein>
<sequence length="132" mass="15165">MELATQAAAEIRLFIKNIEEWFRGDSTSDQATETLLLEKFRQDFIMVTPGGKAMDYKALAAWLPAVYGIKPDIRIELHEIATHYINDNCVLMTYTESQYREEGDNKRIASALFVKGEDGLAYWSHLQETWCP</sequence>
<dbReference type="EMBL" id="JACHCC010000011">
    <property type="protein sequence ID" value="MBB6501990.1"/>
    <property type="molecule type" value="Genomic_DNA"/>
</dbReference>
<dbReference type="SUPFAM" id="SSF54427">
    <property type="entry name" value="NTF2-like"/>
    <property type="match status" value="1"/>
</dbReference>
<evidence type="ECO:0000259" key="1">
    <source>
        <dbReference type="Pfam" id="PF14534"/>
    </source>
</evidence>
<gene>
    <name evidence="2" type="ORF">HDF25_004167</name>
</gene>
<feature type="domain" description="DUF4440" evidence="1">
    <location>
        <begin position="19"/>
        <end position="117"/>
    </location>
</feature>
<name>A0A7X0J712_9SPHI</name>
<dbReference type="Proteomes" id="UP000521017">
    <property type="component" value="Unassembled WGS sequence"/>
</dbReference>
<evidence type="ECO:0000313" key="3">
    <source>
        <dbReference type="Proteomes" id="UP000521017"/>
    </source>
</evidence>
<dbReference type="InterPro" id="IPR016918">
    <property type="entry name" value="UCP029394"/>
</dbReference>
<dbReference type="RefSeq" id="WP_184628237.1">
    <property type="nucleotide sequence ID" value="NZ_JACHCC010000011.1"/>
</dbReference>
<dbReference type="InterPro" id="IPR027843">
    <property type="entry name" value="DUF4440"/>
</dbReference>
<organism evidence="2 3">
    <name type="scientific">Pedobacter cryoconitis</name>
    <dbReference type="NCBI Taxonomy" id="188932"/>
    <lineage>
        <taxon>Bacteria</taxon>
        <taxon>Pseudomonadati</taxon>
        <taxon>Bacteroidota</taxon>
        <taxon>Sphingobacteriia</taxon>
        <taxon>Sphingobacteriales</taxon>
        <taxon>Sphingobacteriaceae</taxon>
        <taxon>Pedobacter</taxon>
    </lineage>
</organism>
<reference evidence="2 3" key="1">
    <citation type="submission" date="2020-08" db="EMBL/GenBank/DDBJ databases">
        <title>Genomic Encyclopedia of Type Strains, Phase IV (KMG-V): Genome sequencing to study the core and pangenomes of soil and plant-associated prokaryotes.</title>
        <authorList>
            <person name="Whitman W."/>
        </authorList>
    </citation>
    <scope>NUCLEOTIDE SEQUENCE [LARGE SCALE GENOMIC DNA]</scope>
    <source>
        <strain evidence="2 3">M2T3</strain>
    </source>
</reference>
<dbReference type="Gene3D" id="3.10.450.50">
    <property type="match status" value="1"/>
</dbReference>
<proteinExistence type="predicted"/>